<evidence type="ECO:0000259" key="1">
    <source>
        <dbReference type="Pfam" id="PF01370"/>
    </source>
</evidence>
<keyword evidence="3" id="KW-1185">Reference proteome</keyword>
<dbReference type="GO" id="GO:0004029">
    <property type="term" value="F:aldehyde dehydrogenase (NAD+) activity"/>
    <property type="evidence" value="ECO:0007669"/>
    <property type="project" value="TreeGrafter"/>
</dbReference>
<dbReference type="Pfam" id="PF01370">
    <property type="entry name" value="Epimerase"/>
    <property type="match status" value="1"/>
</dbReference>
<dbReference type="EMBL" id="QCXQ01000002">
    <property type="protein sequence ID" value="PWG00364.1"/>
    <property type="molecule type" value="Genomic_DNA"/>
</dbReference>
<dbReference type="SUPFAM" id="SSF51735">
    <property type="entry name" value="NAD(P)-binding Rossmann-fold domains"/>
    <property type="match status" value="1"/>
</dbReference>
<dbReference type="AlphaFoldDB" id="A0A2V1MZC2"/>
<dbReference type="CDD" id="cd05262">
    <property type="entry name" value="SDR_a7"/>
    <property type="match status" value="1"/>
</dbReference>
<dbReference type="OrthoDB" id="9811743at2"/>
<dbReference type="PANTHER" id="PTHR48079:SF9">
    <property type="entry name" value="PUTATIVE-RELATED"/>
    <property type="match status" value="1"/>
</dbReference>
<sequence length="306" mass="32170">MTKVFVTGATGFIGSAVVDELLQRGYQVTGLARSDRSAKQLTDKGAEAVSGSLTDLDVLAEAAKQSDGVIHLGFTNDFNHMDQAVKQDVAAIEAMGDALVGTNKPFVNTSGTLMVAFTGRPATEDDAGDPSQLRTESEVTSLNYAGQAVRATAIRLSPTVHDETRQGFGTIAASIAVNNGYSAYFGAGQNEWPSVHRLDAADLFVKAFERGVAGTVYNAAAEEGIPFKVIAETISQTVGIPLKSLAADEAKAYAGPYFGPTLQINNPTSSAKTQAALGWNPTHPTLVEDMTTFLSSPANVDHLKNN</sequence>
<evidence type="ECO:0000313" key="3">
    <source>
        <dbReference type="Proteomes" id="UP000245080"/>
    </source>
</evidence>
<dbReference type="InterPro" id="IPR051783">
    <property type="entry name" value="NAD(P)-dependent_oxidoreduct"/>
</dbReference>
<reference evidence="2 3" key="1">
    <citation type="journal article" date="2018" name="Int. J. Syst. Evol. Microbiol.">
        <title>Lactobacillus bambusae sp. nov., isolated from a traditional fermented Ma-bamboo shoots of Taiwan.</title>
        <authorList>
            <person name="Wang L.-T."/>
        </authorList>
    </citation>
    <scope>NUCLEOTIDE SEQUENCE [LARGE SCALE GENOMIC DNA]</scope>
    <source>
        <strain evidence="2 3">BS-W1</strain>
    </source>
</reference>
<gene>
    <name evidence="2" type="ORF">DCM90_05390</name>
</gene>
<dbReference type="GO" id="GO:0005737">
    <property type="term" value="C:cytoplasm"/>
    <property type="evidence" value="ECO:0007669"/>
    <property type="project" value="TreeGrafter"/>
</dbReference>
<name>A0A2V1MZC2_9LACO</name>
<dbReference type="Gene3D" id="3.40.50.720">
    <property type="entry name" value="NAD(P)-binding Rossmann-like Domain"/>
    <property type="match status" value="1"/>
</dbReference>
<dbReference type="RefSeq" id="WP_109250311.1">
    <property type="nucleotide sequence ID" value="NZ_QCXQ01000002.1"/>
</dbReference>
<dbReference type="InterPro" id="IPR036291">
    <property type="entry name" value="NAD(P)-bd_dom_sf"/>
</dbReference>
<evidence type="ECO:0000313" key="2">
    <source>
        <dbReference type="EMBL" id="PWG00364.1"/>
    </source>
</evidence>
<comment type="caution">
    <text evidence="2">The sequence shown here is derived from an EMBL/GenBank/DDBJ whole genome shotgun (WGS) entry which is preliminary data.</text>
</comment>
<dbReference type="PANTHER" id="PTHR48079">
    <property type="entry name" value="PROTEIN YEEZ"/>
    <property type="match status" value="1"/>
</dbReference>
<feature type="domain" description="NAD-dependent epimerase/dehydratase" evidence="1">
    <location>
        <begin position="4"/>
        <end position="220"/>
    </location>
</feature>
<proteinExistence type="predicted"/>
<protein>
    <submittedName>
        <fullName evidence="2">NAD-dependent dehydratase</fullName>
    </submittedName>
</protein>
<accession>A0A2V1MZC2</accession>
<dbReference type="Proteomes" id="UP000245080">
    <property type="component" value="Unassembled WGS sequence"/>
</dbReference>
<dbReference type="InterPro" id="IPR001509">
    <property type="entry name" value="Epimerase_deHydtase"/>
</dbReference>
<organism evidence="2 3">
    <name type="scientific">Levilactobacillus bambusae</name>
    <dbReference type="NCBI Taxonomy" id="2024736"/>
    <lineage>
        <taxon>Bacteria</taxon>
        <taxon>Bacillati</taxon>
        <taxon>Bacillota</taxon>
        <taxon>Bacilli</taxon>
        <taxon>Lactobacillales</taxon>
        <taxon>Lactobacillaceae</taxon>
        <taxon>Levilactobacillus</taxon>
    </lineage>
</organism>